<sequence length="358" mass="43016">MLQLKDAYENLDTEIDKVQQDVEFFNYNFLRFTNYPSEFRETLSSYIRNLQFDKAEIELNESFKDFLKQLDDFDNDIKSFNVKHLVVDILEEWEDIKIQLIEEISIIKEYEFKKLEKKKDNYKLKLNDKIKNIENRIKILSIEFDLIKDFDKKLNNLIKTHKDLSSFHSSDLKAKFNQITAVRSKLFKFESEIGQMMLENLEFKDLFKDLIIQWIDVKLDVQKELYNINENLLAFKDIVTNLDKKDVKQEMPVSEINIKSKFSNVFLNSLIASQLIEHQIKNITSQAIEKINEFYSEFEDLHIKVQVLLKSSDFEKITNIQNLTSERIKKFIQDIDYELNHLIFENKQFYSLEFCYPY</sequence>
<comment type="caution">
    <text evidence="2">The sequence shown here is derived from an EMBL/GenBank/DDBJ whole genome shotgun (WGS) entry which is preliminary data.</text>
</comment>
<name>X0ZJH5_9ZZZZ</name>
<proteinExistence type="predicted"/>
<evidence type="ECO:0000256" key="1">
    <source>
        <dbReference type="SAM" id="Coils"/>
    </source>
</evidence>
<gene>
    <name evidence="2" type="ORF">S01H4_03577</name>
</gene>
<evidence type="ECO:0000313" key="2">
    <source>
        <dbReference type="EMBL" id="GAG58272.1"/>
    </source>
</evidence>
<accession>X0ZJH5</accession>
<keyword evidence="1" id="KW-0175">Coiled coil</keyword>
<organism evidence="2">
    <name type="scientific">marine sediment metagenome</name>
    <dbReference type="NCBI Taxonomy" id="412755"/>
    <lineage>
        <taxon>unclassified sequences</taxon>
        <taxon>metagenomes</taxon>
        <taxon>ecological metagenomes</taxon>
    </lineage>
</organism>
<feature type="coiled-coil region" evidence="1">
    <location>
        <begin position="112"/>
        <end position="143"/>
    </location>
</feature>
<dbReference type="EMBL" id="BART01000890">
    <property type="protein sequence ID" value="GAG58272.1"/>
    <property type="molecule type" value="Genomic_DNA"/>
</dbReference>
<dbReference type="AlphaFoldDB" id="X0ZJH5"/>
<protein>
    <submittedName>
        <fullName evidence="2">Uncharacterized protein</fullName>
    </submittedName>
</protein>
<reference evidence="2" key="1">
    <citation type="journal article" date="2014" name="Front. Microbiol.">
        <title>High frequency of phylogenetically diverse reductive dehalogenase-homologous genes in deep subseafloor sedimentary metagenomes.</title>
        <authorList>
            <person name="Kawai M."/>
            <person name="Futagami T."/>
            <person name="Toyoda A."/>
            <person name="Takaki Y."/>
            <person name="Nishi S."/>
            <person name="Hori S."/>
            <person name="Arai W."/>
            <person name="Tsubouchi T."/>
            <person name="Morono Y."/>
            <person name="Uchiyama I."/>
            <person name="Ito T."/>
            <person name="Fujiyama A."/>
            <person name="Inagaki F."/>
            <person name="Takami H."/>
        </authorList>
    </citation>
    <scope>NUCLEOTIDE SEQUENCE</scope>
    <source>
        <strain evidence="2">Expedition CK06-06</strain>
    </source>
</reference>